<name>Q2LSG9_SYNAS</name>
<evidence type="ECO:0000256" key="3">
    <source>
        <dbReference type="ARBA" id="ARBA00022691"/>
    </source>
</evidence>
<protein>
    <submittedName>
        <fullName evidence="5">Methyltransferase</fullName>
        <ecNumber evidence="5">2.1.1.-</ecNumber>
    </submittedName>
</protein>
<dbReference type="SUPFAM" id="SSF53335">
    <property type="entry name" value="S-adenosyl-L-methionine-dependent methyltransferases"/>
    <property type="match status" value="1"/>
</dbReference>
<proteinExistence type="predicted"/>
<organism evidence="5 6">
    <name type="scientific">Syntrophus aciditrophicus (strain SB)</name>
    <dbReference type="NCBI Taxonomy" id="56780"/>
    <lineage>
        <taxon>Bacteria</taxon>
        <taxon>Pseudomonadati</taxon>
        <taxon>Thermodesulfobacteriota</taxon>
        <taxon>Syntrophia</taxon>
        <taxon>Syntrophales</taxon>
        <taxon>Syntrophaceae</taxon>
        <taxon>Syntrophus</taxon>
    </lineage>
</organism>
<dbReference type="STRING" id="56780.SYN_00109"/>
<dbReference type="InterPro" id="IPR026170">
    <property type="entry name" value="FAM173A/B"/>
</dbReference>
<keyword evidence="6" id="KW-1185">Reference proteome</keyword>
<dbReference type="GO" id="GO:0016279">
    <property type="term" value="F:protein-lysine N-methyltransferase activity"/>
    <property type="evidence" value="ECO:0007669"/>
    <property type="project" value="InterPro"/>
</dbReference>
<dbReference type="InterPro" id="IPR029063">
    <property type="entry name" value="SAM-dependent_MTases_sf"/>
</dbReference>
<keyword evidence="4" id="KW-0472">Membrane</keyword>
<dbReference type="eggNOG" id="COG0500">
    <property type="taxonomic scope" value="Bacteria"/>
</dbReference>
<evidence type="ECO:0000256" key="1">
    <source>
        <dbReference type="ARBA" id="ARBA00022603"/>
    </source>
</evidence>
<dbReference type="AlphaFoldDB" id="Q2LSG9"/>
<dbReference type="Gene3D" id="3.40.50.150">
    <property type="entry name" value="Vaccinia Virus protein VP39"/>
    <property type="match status" value="1"/>
</dbReference>
<sequence>MRQEKLWRDGMQTWLIIIFTIVGTAAVLKLLHAFAIIVAYPVTQGAMYTSTARVKIHKALDAVVMKPGKLFVDIGCGDGRVLREARKHYGVICHGFEVNPIAFLKALIFTIGDKNIKVFYRNFWRVDLRRADVVACYLFPDVMWRLGMKLAWELVPGARVISFNFPIPGWKPQSVLRVESKLHNDPIYIYHIPESLPGRHSVSIDPKP</sequence>
<dbReference type="HOGENOM" id="CLU_068443_3_1_7"/>
<reference evidence="5 6" key="1">
    <citation type="journal article" date="2007" name="Proc. Natl. Acad. Sci. U.S.A.">
        <title>The genome of Syntrophus aciditrophicus: life at the thermodynamic limit of microbial growth.</title>
        <authorList>
            <person name="McInerney M.J."/>
            <person name="Rohlin L."/>
            <person name="Mouttaki H."/>
            <person name="Kim U."/>
            <person name="Krupp R.S."/>
            <person name="Rios-Hernandez L."/>
            <person name="Sieber J."/>
            <person name="Struchtemeyer C.G."/>
            <person name="Bhattacharyya A."/>
            <person name="Campbell J.W."/>
            <person name="Gunsalus R.P."/>
        </authorList>
    </citation>
    <scope>NUCLEOTIDE SEQUENCE [LARGE SCALE GENOMIC DNA]</scope>
    <source>
        <strain evidence="5 6">SB</strain>
    </source>
</reference>
<dbReference type="InParanoid" id="Q2LSG9"/>
<evidence type="ECO:0000313" key="6">
    <source>
        <dbReference type="Proteomes" id="UP000001933"/>
    </source>
</evidence>
<dbReference type="GO" id="GO:0032259">
    <property type="term" value="P:methylation"/>
    <property type="evidence" value="ECO:0007669"/>
    <property type="project" value="UniProtKB-KW"/>
</dbReference>
<dbReference type="KEGG" id="sat:SYN_00109"/>
<evidence type="ECO:0000256" key="2">
    <source>
        <dbReference type="ARBA" id="ARBA00022679"/>
    </source>
</evidence>
<gene>
    <name evidence="5" type="ORF">SYN_00109</name>
</gene>
<keyword evidence="4" id="KW-1133">Transmembrane helix</keyword>
<keyword evidence="3" id="KW-0949">S-adenosyl-L-methionine</keyword>
<feature type="transmembrane region" description="Helical" evidence="4">
    <location>
        <begin position="12"/>
        <end position="40"/>
    </location>
</feature>
<dbReference type="Proteomes" id="UP000001933">
    <property type="component" value="Chromosome"/>
</dbReference>
<dbReference type="EC" id="2.1.1.-" evidence="5"/>
<evidence type="ECO:0000313" key="5">
    <source>
        <dbReference type="EMBL" id="ABC77033.1"/>
    </source>
</evidence>
<dbReference type="PANTHER" id="PTHR13610:SF9">
    <property type="entry name" value="FI06469P"/>
    <property type="match status" value="1"/>
</dbReference>
<accession>Q2LSG9</accession>
<evidence type="ECO:0000256" key="4">
    <source>
        <dbReference type="SAM" id="Phobius"/>
    </source>
</evidence>
<dbReference type="CDD" id="cd02440">
    <property type="entry name" value="AdoMet_MTases"/>
    <property type="match status" value="1"/>
</dbReference>
<keyword evidence="2 5" id="KW-0808">Transferase</keyword>
<keyword evidence="1 5" id="KW-0489">Methyltransferase</keyword>
<keyword evidence="4" id="KW-0812">Transmembrane</keyword>
<dbReference type="EMBL" id="CP000252">
    <property type="protein sequence ID" value="ABC77033.1"/>
    <property type="molecule type" value="Genomic_DNA"/>
</dbReference>
<dbReference type="PANTHER" id="PTHR13610">
    <property type="entry name" value="METHYLTRANSFERASE DOMAIN-CONTAINING PROTEIN"/>
    <property type="match status" value="1"/>
</dbReference>